<organism evidence="8 9">
    <name type="scientific">Vibrio gazogenes DSM 21264 = NBRC 103151</name>
    <dbReference type="NCBI Taxonomy" id="1123492"/>
    <lineage>
        <taxon>Bacteria</taxon>
        <taxon>Pseudomonadati</taxon>
        <taxon>Pseudomonadota</taxon>
        <taxon>Gammaproteobacteria</taxon>
        <taxon>Vibrionales</taxon>
        <taxon>Vibrionaceae</taxon>
        <taxon>Vibrio</taxon>
    </lineage>
</organism>
<evidence type="ECO:0000256" key="2">
    <source>
        <dbReference type="ARBA" id="ARBA00023224"/>
    </source>
</evidence>
<evidence type="ECO:0000259" key="6">
    <source>
        <dbReference type="PROSITE" id="PS50112"/>
    </source>
</evidence>
<dbReference type="PROSITE" id="PS50113">
    <property type="entry name" value="PAC"/>
    <property type="match status" value="2"/>
</dbReference>
<dbReference type="PANTHER" id="PTHR32089">
    <property type="entry name" value="METHYL-ACCEPTING CHEMOTAXIS PROTEIN MCPB"/>
    <property type="match status" value="1"/>
</dbReference>
<dbReference type="AlphaFoldDB" id="A0A1M4STT0"/>
<evidence type="ECO:0000313" key="8">
    <source>
        <dbReference type="EMBL" id="SHE35650.1"/>
    </source>
</evidence>
<dbReference type="Pfam" id="PF00015">
    <property type="entry name" value="MCPsignal"/>
    <property type="match status" value="1"/>
</dbReference>
<dbReference type="GO" id="GO:0006935">
    <property type="term" value="P:chemotaxis"/>
    <property type="evidence" value="ECO:0007669"/>
    <property type="project" value="UniProtKB-ARBA"/>
</dbReference>
<feature type="domain" description="PAC" evidence="7">
    <location>
        <begin position="93"/>
        <end position="145"/>
    </location>
</feature>
<dbReference type="InterPro" id="IPR000700">
    <property type="entry name" value="PAS-assoc_C"/>
</dbReference>
<dbReference type="PANTHER" id="PTHR32089:SF112">
    <property type="entry name" value="LYSOZYME-LIKE PROTEIN-RELATED"/>
    <property type="match status" value="1"/>
</dbReference>
<feature type="domain" description="PAC" evidence="7">
    <location>
        <begin position="215"/>
        <end position="267"/>
    </location>
</feature>
<dbReference type="CDD" id="cd11386">
    <property type="entry name" value="MCP_signal"/>
    <property type="match status" value="1"/>
</dbReference>
<dbReference type="EMBL" id="FQUH01000001">
    <property type="protein sequence ID" value="SHE35650.1"/>
    <property type="molecule type" value="Genomic_DNA"/>
</dbReference>
<gene>
    <name evidence="8" type="ORF">SAMN02745781_00158</name>
</gene>
<dbReference type="InterPro" id="IPR013655">
    <property type="entry name" value="PAS_fold_3"/>
</dbReference>
<feature type="coiled-coil region" evidence="4">
    <location>
        <begin position="283"/>
        <end position="317"/>
    </location>
</feature>
<keyword evidence="2 3" id="KW-0807">Transducer</keyword>
<dbReference type="InterPro" id="IPR001610">
    <property type="entry name" value="PAC"/>
</dbReference>
<evidence type="ECO:0000259" key="7">
    <source>
        <dbReference type="PROSITE" id="PS50113"/>
    </source>
</evidence>
<evidence type="ECO:0000259" key="5">
    <source>
        <dbReference type="PROSITE" id="PS50111"/>
    </source>
</evidence>
<dbReference type="InterPro" id="IPR035965">
    <property type="entry name" value="PAS-like_dom_sf"/>
</dbReference>
<dbReference type="Gene3D" id="3.30.450.20">
    <property type="entry name" value="PAS domain"/>
    <property type="match status" value="2"/>
</dbReference>
<dbReference type="GO" id="GO:0007165">
    <property type="term" value="P:signal transduction"/>
    <property type="evidence" value="ECO:0007669"/>
    <property type="project" value="UniProtKB-KW"/>
</dbReference>
<sequence>MLFNRSLVKENEALKKDLHLIKQMHDSLDKEMLTIKLDSRGLVSSVNSLFCKEMKYESQNVEGCKLTDMVPQKERSTGHYQRLNHALNEGKHWNGALQLLKGDGEESWLRAILQPIYDIDKQLQYFLLYASELTQTIRASREHEDMIAALLRSTAVIEFDLDGRVLTANDNFLRATSYKKEEIVGKHHRLFCEPEIYNAPEYEEFWRELKRGNFISDRFKRVDKYGNIVWLEASYNPIHNNHGELYKVVKFASVITEQMNRERAISEAANIAYETSRLTDTQAAKAQVVIQDTIQTMEELEQQMIHACQGIKELDELSKKVSDLVGNISGIADQTNLLALNAAIEAARAGDQGRGFAVVADEVRELALRTSKTTSEIVDVVSKNQKLTENAVGLIENGQLRAKDGLQLSNDAGIVMADIQDGAKKVVGAIEEFHQKL</sequence>
<evidence type="ECO:0000313" key="9">
    <source>
        <dbReference type="Proteomes" id="UP000184159"/>
    </source>
</evidence>
<proteinExistence type="predicted"/>
<keyword evidence="4" id="KW-0175">Coiled coil</keyword>
<dbReference type="SMART" id="SM00086">
    <property type="entry name" value="PAC"/>
    <property type="match status" value="2"/>
</dbReference>
<evidence type="ECO:0000256" key="3">
    <source>
        <dbReference type="PROSITE-ProRule" id="PRU00284"/>
    </source>
</evidence>
<comment type="subcellular location">
    <subcellularLocation>
        <location evidence="1">Membrane</location>
    </subcellularLocation>
</comment>
<dbReference type="InterPro" id="IPR004089">
    <property type="entry name" value="MCPsignal_dom"/>
</dbReference>
<dbReference type="RefSeq" id="WP_072954359.1">
    <property type="nucleotide sequence ID" value="NZ_FQUH01000001.1"/>
</dbReference>
<keyword evidence="9" id="KW-1185">Reference proteome</keyword>
<dbReference type="SUPFAM" id="SSF55785">
    <property type="entry name" value="PYP-like sensor domain (PAS domain)"/>
    <property type="match status" value="2"/>
</dbReference>
<accession>A0A1M4STT0</accession>
<reference evidence="9" key="1">
    <citation type="submission" date="2016-11" db="EMBL/GenBank/DDBJ databases">
        <authorList>
            <person name="Varghese N."/>
            <person name="Submissions S."/>
        </authorList>
    </citation>
    <scope>NUCLEOTIDE SEQUENCE [LARGE SCALE GENOMIC DNA]</scope>
    <source>
        <strain evidence="9">DSM 21264</strain>
    </source>
</reference>
<dbReference type="NCBIfam" id="TIGR00229">
    <property type="entry name" value="sensory_box"/>
    <property type="match status" value="2"/>
</dbReference>
<feature type="domain" description="Methyl-accepting transducer" evidence="5">
    <location>
        <begin position="252"/>
        <end position="437"/>
    </location>
</feature>
<evidence type="ECO:0000256" key="1">
    <source>
        <dbReference type="ARBA" id="ARBA00004370"/>
    </source>
</evidence>
<feature type="domain" description="PAS" evidence="6">
    <location>
        <begin position="143"/>
        <end position="195"/>
    </location>
</feature>
<dbReference type="Gene3D" id="1.10.287.950">
    <property type="entry name" value="Methyl-accepting chemotaxis protein"/>
    <property type="match status" value="1"/>
</dbReference>
<dbReference type="Proteomes" id="UP000184159">
    <property type="component" value="Unassembled WGS sequence"/>
</dbReference>
<dbReference type="PROSITE" id="PS50111">
    <property type="entry name" value="CHEMOTAXIS_TRANSDUC_2"/>
    <property type="match status" value="1"/>
</dbReference>
<dbReference type="CDD" id="cd00130">
    <property type="entry name" value="PAS"/>
    <property type="match status" value="2"/>
</dbReference>
<dbReference type="GO" id="GO:0016020">
    <property type="term" value="C:membrane"/>
    <property type="evidence" value="ECO:0007669"/>
    <property type="project" value="UniProtKB-SubCell"/>
</dbReference>
<protein>
    <submittedName>
        <fullName evidence="8">Methyl-accepting chemotaxis sensory transducer with Pas/Pac sensor</fullName>
    </submittedName>
</protein>
<dbReference type="PROSITE" id="PS50112">
    <property type="entry name" value="PAS"/>
    <property type="match status" value="1"/>
</dbReference>
<dbReference type="Pfam" id="PF08447">
    <property type="entry name" value="PAS_3"/>
    <property type="match status" value="1"/>
</dbReference>
<dbReference type="SUPFAM" id="SSF58104">
    <property type="entry name" value="Methyl-accepting chemotaxis protein (MCP) signaling domain"/>
    <property type="match status" value="1"/>
</dbReference>
<evidence type="ECO:0000256" key="4">
    <source>
        <dbReference type="SAM" id="Coils"/>
    </source>
</evidence>
<dbReference type="InterPro" id="IPR000014">
    <property type="entry name" value="PAS"/>
</dbReference>
<dbReference type="SMART" id="SM00283">
    <property type="entry name" value="MA"/>
    <property type="match status" value="1"/>
</dbReference>
<name>A0A1M4STT0_VIBGA</name>
<dbReference type="Pfam" id="PF13426">
    <property type="entry name" value="PAS_9"/>
    <property type="match status" value="1"/>
</dbReference>